<dbReference type="PRINTS" id="PR00368">
    <property type="entry name" value="FADPNR"/>
</dbReference>
<proteinExistence type="predicted"/>
<dbReference type="AlphaFoldDB" id="A0A179SMR3"/>
<comment type="caution">
    <text evidence="2">The sequence shown here is derived from an EMBL/GenBank/DDBJ whole genome shotgun (WGS) entry which is preliminary data.</text>
</comment>
<dbReference type="GO" id="GO:0050660">
    <property type="term" value="F:flavin adenine dinucleotide binding"/>
    <property type="evidence" value="ECO:0007669"/>
    <property type="project" value="TreeGrafter"/>
</dbReference>
<dbReference type="STRING" id="152268.A6K24_11610"/>
<dbReference type="RefSeq" id="WP_066339217.1">
    <property type="nucleotide sequence ID" value="NZ_LWSG01000044.1"/>
</dbReference>
<dbReference type="InterPro" id="IPR036188">
    <property type="entry name" value="FAD/NAD-bd_sf"/>
</dbReference>
<dbReference type="SUPFAM" id="SSF51905">
    <property type="entry name" value="FAD/NAD(P)-binding domain"/>
    <property type="match status" value="2"/>
</dbReference>
<dbReference type="Gene3D" id="3.50.50.60">
    <property type="entry name" value="FAD/NAD(P)-binding domain"/>
    <property type="match status" value="1"/>
</dbReference>
<keyword evidence="3" id="KW-1185">Reference proteome</keyword>
<evidence type="ECO:0000313" key="3">
    <source>
        <dbReference type="Proteomes" id="UP000078534"/>
    </source>
</evidence>
<protein>
    <submittedName>
        <fullName evidence="2">Oxidoreductase</fullName>
    </submittedName>
</protein>
<dbReference type="PANTHER" id="PTHR43539:SF78">
    <property type="entry name" value="FLAVIN-CONTAINING MONOOXYGENASE"/>
    <property type="match status" value="1"/>
</dbReference>
<evidence type="ECO:0000256" key="1">
    <source>
        <dbReference type="ARBA" id="ARBA00023002"/>
    </source>
</evidence>
<gene>
    <name evidence="2" type="ORF">A6K24_11610</name>
</gene>
<reference evidence="3" key="1">
    <citation type="submission" date="2016-04" db="EMBL/GenBank/DDBJ databases">
        <authorList>
            <person name="Lyu Z."/>
            <person name="Lyu W."/>
        </authorList>
    </citation>
    <scope>NUCLEOTIDE SEQUENCE [LARGE SCALE GENOMIC DNA]</scope>
    <source>
        <strain evidence="3">C44</strain>
    </source>
</reference>
<keyword evidence="1" id="KW-0560">Oxidoreductase</keyword>
<accession>A0A179SMR3</accession>
<sequence>MFDVIIIGAGQAGLSMGYHLLKQTKNFLIIDQNKKIGDSWKNRYESLVLFTTREFSSLPGLQMKGDPQGLPTKNEVVEYLGLYARTFELPIQMETNVQTLEKQENTFIIKTNKETMHSKQVIIATGPFQLPSIPSISKNLSNNVYQVHSSEYKNSSQLLPGNALIVGGGNSGAQIAVELSSSREVHLSISKEISFLPLSFFRKSIFWWFKKLRILNATAESFIGKRIRGNGDPIFGNELKQLLRDQRIILHPRTIHCDQEIFQFEDQEKIEVKNVIWATGFTSNYEWINISQVLDKTGNPVHSRGITQIEGLYFLGLPWQHKRGSALLLGVGEDAEYIANKMNI</sequence>
<dbReference type="EMBL" id="LWSG01000044">
    <property type="protein sequence ID" value="OAS82761.1"/>
    <property type="molecule type" value="Genomic_DNA"/>
</dbReference>
<organism evidence="2 3">
    <name type="scientific">Metabacillus litoralis</name>
    <dbReference type="NCBI Taxonomy" id="152268"/>
    <lineage>
        <taxon>Bacteria</taxon>
        <taxon>Bacillati</taxon>
        <taxon>Bacillota</taxon>
        <taxon>Bacilli</taxon>
        <taxon>Bacillales</taxon>
        <taxon>Bacillaceae</taxon>
        <taxon>Metabacillus</taxon>
    </lineage>
</organism>
<dbReference type="Proteomes" id="UP000078534">
    <property type="component" value="Unassembled WGS sequence"/>
</dbReference>
<dbReference type="Pfam" id="PF13738">
    <property type="entry name" value="Pyr_redox_3"/>
    <property type="match status" value="1"/>
</dbReference>
<dbReference type="InterPro" id="IPR050982">
    <property type="entry name" value="Auxin_biosynth/cation_transpt"/>
</dbReference>
<dbReference type="PANTHER" id="PTHR43539">
    <property type="entry name" value="FLAVIN-BINDING MONOOXYGENASE-LIKE PROTEIN (AFU_ORTHOLOGUE AFUA_4G09220)"/>
    <property type="match status" value="1"/>
</dbReference>
<dbReference type="OrthoDB" id="9778740at2"/>
<name>A0A179SMR3_9BACI</name>
<evidence type="ECO:0000313" key="2">
    <source>
        <dbReference type="EMBL" id="OAS82761.1"/>
    </source>
</evidence>
<dbReference type="GO" id="GO:0004497">
    <property type="term" value="F:monooxygenase activity"/>
    <property type="evidence" value="ECO:0007669"/>
    <property type="project" value="TreeGrafter"/>
</dbReference>